<sequence>MQSSGDRYSSEINRSTRQANSIQLLFQEPLCHLPRKHTPSVAFLYYNLSTATLAILSAATLAIFKMPFVVLPALVEDIERIYDIQFAAFKDEPIMRFLYPNGVDRKLHTEGTHEWWKQDQIGHPVKCVDTETGEIVGMAVWDIFWRPGEEHAFQKPEGIPWLTGDDKKKCERILMPMWDMRVQLFGKRRYIYLSTIAVDPNRQRQGIGRALMQWGADVADQLELPIYTEASDTGFSLYANVGFERLTHVSIVHSAEARGKDEAAEVPLVVRMPKVAGGINFKEWSEAGFPEDFKL</sequence>
<keyword evidence="1" id="KW-0472">Membrane</keyword>
<dbReference type="InterPro" id="IPR016181">
    <property type="entry name" value="Acyl_CoA_acyltransferase"/>
</dbReference>
<keyword evidence="4" id="KW-1185">Reference proteome</keyword>
<name>A0AAD9AWT6_9PEZI</name>
<dbReference type="InterPro" id="IPR052523">
    <property type="entry name" value="Trichothecene_AcTrans"/>
</dbReference>
<evidence type="ECO:0000313" key="4">
    <source>
        <dbReference type="Proteomes" id="UP001243330"/>
    </source>
</evidence>
<reference evidence="3" key="1">
    <citation type="submission" date="2023-01" db="EMBL/GenBank/DDBJ databases">
        <title>Colletotrichum chrysophilum M932 genome sequence.</title>
        <authorList>
            <person name="Baroncelli R."/>
        </authorList>
    </citation>
    <scope>NUCLEOTIDE SEQUENCE</scope>
    <source>
        <strain evidence="3">M932</strain>
    </source>
</reference>
<dbReference type="PROSITE" id="PS51186">
    <property type="entry name" value="GNAT"/>
    <property type="match status" value="1"/>
</dbReference>
<accession>A0AAD9AWT6</accession>
<protein>
    <submittedName>
        <fullName evidence="3">GNAT family</fullName>
    </submittedName>
</protein>
<dbReference type="CDD" id="cd04301">
    <property type="entry name" value="NAT_SF"/>
    <property type="match status" value="1"/>
</dbReference>
<keyword evidence="1" id="KW-1133">Transmembrane helix</keyword>
<organism evidence="3 4">
    <name type="scientific">Colletotrichum chrysophilum</name>
    <dbReference type="NCBI Taxonomy" id="1836956"/>
    <lineage>
        <taxon>Eukaryota</taxon>
        <taxon>Fungi</taxon>
        <taxon>Dikarya</taxon>
        <taxon>Ascomycota</taxon>
        <taxon>Pezizomycotina</taxon>
        <taxon>Sordariomycetes</taxon>
        <taxon>Hypocreomycetidae</taxon>
        <taxon>Glomerellales</taxon>
        <taxon>Glomerellaceae</taxon>
        <taxon>Colletotrichum</taxon>
        <taxon>Colletotrichum gloeosporioides species complex</taxon>
    </lineage>
</organism>
<dbReference type="SUPFAM" id="SSF55729">
    <property type="entry name" value="Acyl-CoA N-acyltransferases (Nat)"/>
    <property type="match status" value="1"/>
</dbReference>
<dbReference type="Proteomes" id="UP001243330">
    <property type="component" value="Unassembled WGS sequence"/>
</dbReference>
<dbReference type="GO" id="GO:0016747">
    <property type="term" value="F:acyltransferase activity, transferring groups other than amino-acyl groups"/>
    <property type="evidence" value="ECO:0007669"/>
    <property type="project" value="InterPro"/>
</dbReference>
<dbReference type="Pfam" id="PF00583">
    <property type="entry name" value="Acetyltransf_1"/>
    <property type="match status" value="1"/>
</dbReference>
<dbReference type="InterPro" id="IPR000182">
    <property type="entry name" value="GNAT_dom"/>
</dbReference>
<comment type="caution">
    <text evidence="3">The sequence shown here is derived from an EMBL/GenBank/DDBJ whole genome shotgun (WGS) entry which is preliminary data.</text>
</comment>
<gene>
    <name evidence="3" type="ORF">CCHR01_03303</name>
</gene>
<dbReference type="Gene3D" id="3.40.630.30">
    <property type="match status" value="1"/>
</dbReference>
<evidence type="ECO:0000313" key="3">
    <source>
        <dbReference type="EMBL" id="KAK1854110.1"/>
    </source>
</evidence>
<feature type="transmembrane region" description="Helical" evidence="1">
    <location>
        <begin position="43"/>
        <end position="64"/>
    </location>
</feature>
<feature type="domain" description="N-acetyltransferase" evidence="2">
    <location>
        <begin position="68"/>
        <end position="273"/>
    </location>
</feature>
<evidence type="ECO:0000259" key="2">
    <source>
        <dbReference type="PROSITE" id="PS51186"/>
    </source>
</evidence>
<dbReference type="AlphaFoldDB" id="A0AAD9AWT6"/>
<dbReference type="EMBL" id="JAQOWY010000043">
    <property type="protein sequence ID" value="KAK1854110.1"/>
    <property type="molecule type" value="Genomic_DNA"/>
</dbReference>
<evidence type="ECO:0000256" key="1">
    <source>
        <dbReference type="SAM" id="Phobius"/>
    </source>
</evidence>
<proteinExistence type="predicted"/>
<dbReference type="PANTHER" id="PTHR42791:SF17">
    <property type="entry name" value="ACETYLTRANSFERASE, GNAT FAMILY FAMILY (AFU_ORTHOLOGUE AFUA_8G05690)"/>
    <property type="match status" value="1"/>
</dbReference>
<keyword evidence="1" id="KW-0812">Transmembrane</keyword>
<dbReference type="PANTHER" id="PTHR42791">
    <property type="entry name" value="GNAT FAMILY ACETYLTRANSFERASE"/>
    <property type="match status" value="1"/>
</dbReference>